<comment type="caution">
    <text evidence="1">The sequence shown here is derived from an EMBL/GenBank/DDBJ whole genome shotgun (WGS) entry which is preliminary data.</text>
</comment>
<name>A0A3L0VU53_ECOLX</name>
<gene>
    <name evidence="1" type="ORF">D9F05_03900</name>
</gene>
<proteinExistence type="predicted"/>
<protein>
    <submittedName>
        <fullName evidence="1">Uncharacterized protein</fullName>
    </submittedName>
</protein>
<sequence>MQCLLSKAGRRYGVTLSPQGRTEEAAFFRFEAEIPVRSGLKGPFLCTSRGKGAYRGWISVIDGALLWQMAPESHRLKL</sequence>
<evidence type="ECO:0000313" key="1">
    <source>
        <dbReference type="EMBL" id="MHO03520.1"/>
    </source>
</evidence>
<organism evidence="1">
    <name type="scientific">Escherichia coli</name>
    <dbReference type="NCBI Taxonomy" id="562"/>
    <lineage>
        <taxon>Bacteria</taxon>
        <taxon>Pseudomonadati</taxon>
        <taxon>Pseudomonadota</taxon>
        <taxon>Gammaproteobacteria</taxon>
        <taxon>Enterobacterales</taxon>
        <taxon>Enterobacteriaceae</taxon>
        <taxon>Escherichia</taxon>
    </lineage>
</organism>
<dbReference type="EMBL" id="RNRV01000004">
    <property type="protein sequence ID" value="MHO03520.1"/>
    <property type="molecule type" value="Genomic_DNA"/>
</dbReference>
<reference evidence="1" key="1">
    <citation type="submission" date="2018-10" db="EMBL/GenBank/DDBJ databases">
        <authorList>
            <consortium name="NARMS: The National Antimicrobial Resistance Monitoring System"/>
        </authorList>
    </citation>
    <scope>NUCLEOTIDE SEQUENCE [LARGE SCALE GENOMIC DNA]</scope>
    <source>
        <strain evidence="1">CVM N17EC0388</strain>
    </source>
</reference>
<dbReference type="AlphaFoldDB" id="A0A3L0VU53"/>
<accession>A0A3L0VU53</accession>